<evidence type="ECO:0000313" key="5">
    <source>
        <dbReference type="Proteomes" id="UP000193144"/>
    </source>
</evidence>
<feature type="transmembrane region" description="Helical" evidence="2">
    <location>
        <begin position="175"/>
        <end position="201"/>
    </location>
</feature>
<evidence type="ECO:0000256" key="2">
    <source>
        <dbReference type="SAM" id="Phobius"/>
    </source>
</evidence>
<dbReference type="OrthoDB" id="3918601at2759"/>
<feature type="transmembrane region" description="Helical" evidence="2">
    <location>
        <begin position="99"/>
        <end position="121"/>
    </location>
</feature>
<dbReference type="InterPro" id="IPR049326">
    <property type="entry name" value="Rhodopsin_dom_fungi"/>
</dbReference>
<dbReference type="PANTHER" id="PTHR38794:SF1">
    <property type="entry name" value="INTEGRAL MEMBRANE PROTEIN"/>
    <property type="match status" value="1"/>
</dbReference>
<comment type="caution">
    <text evidence="4">The sequence shown here is derived from an EMBL/GenBank/DDBJ whole genome shotgun (WGS) entry which is preliminary data.</text>
</comment>
<sequence>MASNGSIATTDHLGPQVNITVWICFIISGLAATSKILTKLGRSHRDFRLSSLQVDDYLVLASIVFAVGQSITVSQQVGAGLGDHISGLTYAQIARYQKAGLAADILYIVTLGLAKVAAFHFALSLQPHSKNKIVIYGFMVFVAVWSMVAVFGIAFQCKVPRLWTASEQCFDQPAFWAFIEAVNAFTDLGLIVILCTIVWILQITKAKFMLLSVFSARSLILVPIVFRVIYIFRAERALGWDPTYNQTNVAIATAVLMNTSIVLTCVPFLKPLMQHLQPGWSTSDVIRGVGYNVMYGKSQFEGGSFPMGSVVSGQSRSNASENRSQVRSQSLSSLNPHSSAAYAEKTTPTGTLQLKGSMIQRTDVFQVESRHGSESRS</sequence>
<evidence type="ECO:0000256" key="1">
    <source>
        <dbReference type="SAM" id="MobiDB-lite"/>
    </source>
</evidence>
<dbReference type="STRING" id="1231657.A0A1Y1YE46"/>
<keyword evidence="5" id="KW-1185">Reference proteome</keyword>
<feature type="compositionally biased region" description="Polar residues" evidence="1">
    <location>
        <begin position="311"/>
        <end position="321"/>
    </location>
</feature>
<feature type="compositionally biased region" description="Low complexity" evidence="1">
    <location>
        <begin position="322"/>
        <end position="339"/>
    </location>
</feature>
<evidence type="ECO:0000259" key="3">
    <source>
        <dbReference type="Pfam" id="PF20684"/>
    </source>
</evidence>
<feature type="transmembrane region" description="Helical" evidence="2">
    <location>
        <begin position="249"/>
        <end position="269"/>
    </location>
</feature>
<dbReference type="EMBL" id="MCFA01000261">
    <property type="protein sequence ID" value="ORX96238.1"/>
    <property type="molecule type" value="Genomic_DNA"/>
</dbReference>
<feature type="transmembrane region" description="Helical" evidence="2">
    <location>
        <begin position="19"/>
        <end position="37"/>
    </location>
</feature>
<feature type="region of interest" description="Disordered" evidence="1">
    <location>
        <begin position="311"/>
        <end position="357"/>
    </location>
</feature>
<feature type="domain" description="Rhodopsin" evidence="3">
    <location>
        <begin position="48"/>
        <end position="274"/>
    </location>
</feature>
<dbReference type="AlphaFoldDB" id="A0A1Y1YE46"/>
<gene>
    <name evidence="4" type="ORF">BCR34DRAFT_607712</name>
</gene>
<organism evidence="4 5">
    <name type="scientific">Clohesyomyces aquaticus</name>
    <dbReference type="NCBI Taxonomy" id="1231657"/>
    <lineage>
        <taxon>Eukaryota</taxon>
        <taxon>Fungi</taxon>
        <taxon>Dikarya</taxon>
        <taxon>Ascomycota</taxon>
        <taxon>Pezizomycotina</taxon>
        <taxon>Dothideomycetes</taxon>
        <taxon>Pleosporomycetidae</taxon>
        <taxon>Pleosporales</taxon>
        <taxon>Lindgomycetaceae</taxon>
        <taxon>Clohesyomyces</taxon>
    </lineage>
</organism>
<feature type="transmembrane region" description="Helical" evidence="2">
    <location>
        <begin position="208"/>
        <end position="229"/>
    </location>
</feature>
<keyword evidence="2" id="KW-0812">Transmembrane</keyword>
<feature type="transmembrane region" description="Helical" evidence="2">
    <location>
        <begin position="57"/>
        <end position="79"/>
    </location>
</feature>
<dbReference type="Pfam" id="PF20684">
    <property type="entry name" value="Fung_rhodopsin"/>
    <property type="match status" value="1"/>
</dbReference>
<keyword evidence="2" id="KW-0472">Membrane</keyword>
<accession>A0A1Y1YE46</accession>
<dbReference type="PANTHER" id="PTHR38794">
    <property type="entry name" value="INTEGRAL MEMBRANE PROTEIN"/>
    <property type="match status" value="1"/>
</dbReference>
<feature type="transmembrane region" description="Helical" evidence="2">
    <location>
        <begin position="133"/>
        <end position="155"/>
    </location>
</feature>
<reference evidence="4 5" key="1">
    <citation type="submission" date="2016-07" db="EMBL/GenBank/DDBJ databases">
        <title>Pervasive Adenine N6-methylation of Active Genes in Fungi.</title>
        <authorList>
            <consortium name="DOE Joint Genome Institute"/>
            <person name="Mondo S.J."/>
            <person name="Dannebaum R.O."/>
            <person name="Kuo R.C."/>
            <person name="Labutti K."/>
            <person name="Haridas S."/>
            <person name="Kuo A."/>
            <person name="Salamov A."/>
            <person name="Ahrendt S.R."/>
            <person name="Lipzen A."/>
            <person name="Sullivan W."/>
            <person name="Andreopoulos W.B."/>
            <person name="Clum A."/>
            <person name="Lindquist E."/>
            <person name="Daum C."/>
            <person name="Ramamoorthy G.K."/>
            <person name="Gryganskyi A."/>
            <person name="Culley D."/>
            <person name="Magnuson J.K."/>
            <person name="James T.Y."/>
            <person name="O'Malley M.A."/>
            <person name="Stajich J.E."/>
            <person name="Spatafora J.W."/>
            <person name="Visel A."/>
            <person name="Grigoriev I.V."/>
        </authorList>
    </citation>
    <scope>NUCLEOTIDE SEQUENCE [LARGE SCALE GENOMIC DNA]</scope>
    <source>
        <strain evidence="4 5">CBS 115471</strain>
    </source>
</reference>
<protein>
    <recommendedName>
        <fullName evidence="3">Rhodopsin domain-containing protein</fullName>
    </recommendedName>
</protein>
<proteinExistence type="predicted"/>
<name>A0A1Y1YE46_9PLEO</name>
<evidence type="ECO:0000313" key="4">
    <source>
        <dbReference type="EMBL" id="ORX96238.1"/>
    </source>
</evidence>
<keyword evidence="2" id="KW-1133">Transmembrane helix</keyword>
<dbReference type="Proteomes" id="UP000193144">
    <property type="component" value="Unassembled WGS sequence"/>
</dbReference>